<dbReference type="AlphaFoldDB" id="A0A837DA15"/>
<sequence>MPSRFFPGRGSGGYPVPMLIAVARLDRMRLLDRSRCPLVWRSNIGGRSR</sequence>
<dbReference type="EMBL" id="JRZE01000006">
    <property type="protein sequence ID" value="KHF43441.1"/>
    <property type="molecule type" value="Genomic_DNA"/>
</dbReference>
<evidence type="ECO:0000313" key="1">
    <source>
        <dbReference type="EMBL" id="KHF43441.1"/>
    </source>
</evidence>
<accession>A0A837DA15</accession>
<gene>
    <name evidence="1" type="ORF">MINT15_36430</name>
</gene>
<proteinExistence type="predicted"/>
<organism evidence="1 2">
    <name type="scientific">Saccharomonospora viridis</name>
    <dbReference type="NCBI Taxonomy" id="1852"/>
    <lineage>
        <taxon>Bacteria</taxon>
        <taxon>Bacillati</taxon>
        <taxon>Actinomycetota</taxon>
        <taxon>Actinomycetes</taxon>
        <taxon>Pseudonocardiales</taxon>
        <taxon>Pseudonocardiaceae</taxon>
        <taxon>Saccharomonospora</taxon>
    </lineage>
</organism>
<dbReference type="Proteomes" id="UP000030848">
    <property type="component" value="Unassembled WGS sequence"/>
</dbReference>
<name>A0A837DA15_9PSEU</name>
<evidence type="ECO:0000313" key="2">
    <source>
        <dbReference type="Proteomes" id="UP000030848"/>
    </source>
</evidence>
<comment type="caution">
    <text evidence="1">The sequence shown here is derived from an EMBL/GenBank/DDBJ whole genome shotgun (WGS) entry which is preliminary data.</text>
</comment>
<protein>
    <submittedName>
        <fullName evidence="1">Uncharacterized protein</fullName>
    </submittedName>
</protein>
<reference evidence="1 2" key="1">
    <citation type="submission" date="2014-10" db="EMBL/GenBank/DDBJ databases">
        <title>Genome sequence of Micropolyspora internatus JCM3315.</title>
        <authorList>
            <person name="Shin S.-K."/>
            <person name="Yi H."/>
        </authorList>
    </citation>
    <scope>NUCLEOTIDE SEQUENCE [LARGE SCALE GENOMIC DNA]</scope>
    <source>
        <strain evidence="1 2">JCM 3315</strain>
    </source>
</reference>